<organism evidence="1 2">
    <name type="scientific">Holothuria leucospilota</name>
    <name type="common">Black long sea cucumber</name>
    <name type="synonym">Mertensiothuria leucospilota</name>
    <dbReference type="NCBI Taxonomy" id="206669"/>
    <lineage>
        <taxon>Eukaryota</taxon>
        <taxon>Metazoa</taxon>
        <taxon>Echinodermata</taxon>
        <taxon>Eleutherozoa</taxon>
        <taxon>Echinozoa</taxon>
        <taxon>Holothuroidea</taxon>
        <taxon>Aspidochirotacea</taxon>
        <taxon>Aspidochirotida</taxon>
        <taxon>Holothuriidae</taxon>
        <taxon>Holothuria</taxon>
    </lineage>
</organism>
<evidence type="ECO:0000313" key="2">
    <source>
        <dbReference type="Proteomes" id="UP001152320"/>
    </source>
</evidence>
<proteinExistence type="predicted"/>
<dbReference type="PANTHER" id="PTHR47018">
    <property type="entry name" value="CXC DOMAIN-CONTAINING PROTEIN-RELATED"/>
    <property type="match status" value="1"/>
</dbReference>
<dbReference type="OrthoDB" id="6152410at2759"/>
<dbReference type="EMBL" id="JAIZAY010000001">
    <property type="protein sequence ID" value="KAJ8050257.1"/>
    <property type="molecule type" value="Genomic_DNA"/>
</dbReference>
<dbReference type="PANTHER" id="PTHR47018:SF1">
    <property type="entry name" value="TESMIN_TSO1-LIKE CXC DOMAIN-CONTAINING PROTEIN"/>
    <property type="match status" value="1"/>
</dbReference>
<evidence type="ECO:0000313" key="1">
    <source>
        <dbReference type="EMBL" id="KAJ8050257.1"/>
    </source>
</evidence>
<dbReference type="Proteomes" id="UP001152320">
    <property type="component" value="Chromosome 1"/>
</dbReference>
<comment type="caution">
    <text evidence="1">The sequence shown here is derived from an EMBL/GenBank/DDBJ whole genome shotgun (WGS) entry which is preliminary data.</text>
</comment>
<sequence>MVHTKTRKRKLVDRLYDLGLSISYDWVLAISTELGDKICHYYKMEKAVCPPELKVGLFTTAAVYNIDHNPSSTRAND</sequence>
<accession>A0A9Q1CRJ9</accession>
<reference evidence="1" key="1">
    <citation type="submission" date="2021-10" db="EMBL/GenBank/DDBJ databases">
        <title>Tropical sea cucumber genome reveals ecological adaptation and Cuvierian tubules defense mechanism.</title>
        <authorList>
            <person name="Chen T."/>
        </authorList>
    </citation>
    <scope>NUCLEOTIDE SEQUENCE</scope>
    <source>
        <strain evidence="1">Nanhai2018</strain>
        <tissue evidence="1">Muscle</tissue>
    </source>
</reference>
<protein>
    <submittedName>
        <fullName evidence="1">Uncharacterized protein</fullName>
    </submittedName>
</protein>
<name>A0A9Q1CRJ9_HOLLE</name>
<dbReference type="AlphaFoldDB" id="A0A9Q1CRJ9"/>
<gene>
    <name evidence="1" type="ORF">HOLleu_03391</name>
</gene>
<keyword evidence="2" id="KW-1185">Reference proteome</keyword>